<dbReference type="Proteomes" id="UP001151002">
    <property type="component" value="Unassembled WGS sequence"/>
</dbReference>
<organism evidence="2 3">
    <name type="scientific">Paractinoplanes pyxinae</name>
    <dbReference type="NCBI Taxonomy" id="2997416"/>
    <lineage>
        <taxon>Bacteria</taxon>
        <taxon>Bacillati</taxon>
        <taxon>Actinomycetota</taxon>
        <taxon>Actinomycetes</taxon>
        <taxon>Micromonosporales</taxon>
        <taxon>Micromonosporaceae</taxon>
        <taxon>Paractinoplanes</taxon>
    </lineage>
</organism>
<keyword evidence="1" id="KW-0732">Signal</keyword>
<evidence type="ECO:0000313" key="3">
    <source>
        <dbReference type="Proteomes" id="UP001151002"/>
    </source>
</evidence>
<name>A0ABT4B034_9ACTN</name>
<evidence type="ECO:0000256" key="1">
    <source>
        <dbReference type="SAM" id="SignalP"/>
    </source>
</evidence>
<dbReference type="Gene3D" id="2.60.40.10">
    <property type="entry name" value="Immunoglobulins"/>
    <property type="match status" value="1"/>
</dbReference>
<sequence>MNHRALTVATATALLVLPASAASAAPANHRPDTPAPLTVGGFTCTPAGLWIGSTAPRITTQVTDPDAGDTLTTEFALWPVSRPHQRAKWTAAAVPAPGSVFTAPPSTLADGVRYGLSARTADAAGARSAWSPVCTFTIDTRVPHAPVVTSPDYPENQAGGGPGVPGTFTFAPAGGDTDVLKYRYSGSGIGLQEVAAGADGRATVEITPTFYGTFQLTVEAVDRTLNRSPETTYEFSVIDPEPRVIDLGPGEGVGEPREIRFFSAVPGTVSFTYQFNDGPAVTVPAGADGSAYVTLTPDRPGSNPLVVTSRTASGVVSPEVRTDVYVWASVLPGGVR</sequence>
<gene>
    <name evidence="2" type="ORF">OWR29_17680</name>
</gene>
<dbReference type="InterPro" id="IPR013783">
    <property type="entry name" value="Ig-like_fold"/>
</dbReference>
<protein>
    <submittedName>
        <fullName evidence="2">Uncharacterized protein</fullName>
    </submittedName>
</protein>
<dbReference type="EMBL" id="JAPNTZ010000006">
    <property type="protein sequence ID" value="MCY1139835.1"/>
    <property type="molecule type" value="Genomic_DNA"/>
</dbReference>
<evidence type="ECO:0000313" key="2">
    <source>
        <dbReference type="EMBL" id="MCY1139835.1"/>
    </source>
</evidence>
<accession>A0ABT4B034</accession>
<keyword evidence="3" id="KW-1185">Reference proteome</keyword>
<proteinExistence type="predicted"/>
<feature type="chain" id="PRO_5045642872" evidence="1">
    <location>
        <begin position="25"/>
        <end position="336"/>
    </location>
</feature>
<reference evidence="2" key="1">
    <citation type="submission" date="2022-11" db="EMBL/GenBank/DDBJ databases">
        <authorList>
            <person name="Somphong A."/>
            <person name="Phongsopitanun W."/>
        </authorList>
    </citation>
    <scope>NUCLEOTIDE SEQUENCE</scope>
    <source>
        <strain evidence="2">Pm04-4</strain>
    </source>
</reference>
<feature type="signal peptide" evidence="1">
    <location>
        <begin position="1"/>
        <end position="24"/>
    </location>
</feature>
<dbReference type="RefSeq" id="WP_267563994.1">
    <property type="nucleotide sequence ID" value="NZ_JAPNTZ010000006.1"/>
</dbReference>
<comment type="caution">
    <text evidence="2">The sequence shown here is derived from an EMBL/GenBank/DDBJ whole genome shotgun (WGS) entry which is preliminary data.</text>
</comment>